<dbReference type="EMBL" id="KN833021">
    <property type="protein sequence ID" value="KIM77811.1"/>
    <property type="molecule type" value="Genomic_DNA"/>
</dbReference>
<reference evidence="3" key="2">
    <citation type="submission" date="2015-01" db="EMBL/GenBank/DDBJ databases">
        <title>Evolutionary Origins and Diversification of the Mycorrhizal Mutualists.</title>
        <authorList>
            <consortium name="DOE Joint Genome Institute"/>
            <consortium name="Mycorrhizal Genomics Consortium"/>
            <person name="Kohler A."/>
            <person name="Kuo A."/>
            <person name="Nagy L.G."/>
            <person name="Floudas D."/>
            <person name="Copeland A."/>
            <person name="Barry K.W."/>
            <person name="Cichocki N."/>
            <person name="Veneault-Fourrey C."/>
            <person name="LaButti K."/>
            <person name="Lindquist E.A."/>
            <person name="Lipzen A."/>
            <person name="Lundell T."/>
            <person name="Morin E."/>
            <person name="Murat C."/>
            <person name="Riley R."/>
            <person name="Ohm R."/>
            <person name="Sun H."/>
            <person name="Tunlid A."/>
            <person name="Henrissat B."/>
            <person name="Grigoriev I.V."/>
            <person name="Hibbett D.S."/>
            <person name="Martin F."/>
        </authorList>
    </citation>
    <scope>NUCLEOTIDE SEQUENCE [LARGE SCALE GENOMIC DNA]</scope>
    <source>
        <strain evidence="3">F 1598</strain>
    </source>
</reference>
<evidence type="ECO:0000313" key="3">
    <source>
        <dbReference type="Proteomes" id="UP000054166"/>
    </source>
</evidence>
<proteinExistence type="predicted"/>
<evidence type="ECO:0000259" key="1">
    <source>
        <dbReference type="Pfam" id="PF20151"/>
    </source>
</evidence>
<protein>
    <recommendedName>
        <fullName evidence="1">DUF6533 domain-containing protein</fullName>
    </recommendedName>
</protein>
<evidence type="ECO:0000313" key="2">
    <source>
        <dbReference type="EMBL" id="KIM77811.1"/>
    </source>
</evidence>
<dbReference type="InParanoid" id="A0A0C3FD81"/>
<sequence>MQSPTHPLPTQAQIYEDVNEIYQTRVMGFVSFTVLIYDHLISFPAEVEYVWKGSKGART</sequence>
<dbReference type="HOGENOM" id="CLU_2961657_0_0_1"/>
<name>A0A0C3FD81_PILCF</name>
<gene>
    <name evidence="2" type="ORF">PILCRDRAFT_825044</name>
</gene>
<dbReference type="Proteomes" id="UP000054166">
    <property type="component" value="Unassembled WGS sequence"/>
</dbReference>
<dbReference type="AlphaFoldDB" id="A0A0C3FD81"/>
<dbReference type="Pfam" id="PF20151">
    <property type="entry name" value="DUF6533"/>
    <property type="match status" value="1"/>
</dbReference>
<dbReference type="InterPro" id="IPR045340">
    <property type="entry name" value="DUF6533"/>
</dbReference>
<reference evidence="2 3" key="1">
    <citation type="submission" date="2014-04" db="EMBL/GenBank/DDBJ databases">
        <authorList>
            <consortium name="DOE Joint Genome Institute"/>
            <person name="Kuo A."/>
            <person name="Tarkka M."/>
            <person name="Buscot F."/>
            <person name="Kohler A."/>
            <person name="Nagy L.G."/>
            <person name="Floudas D."/>
            <person name="Copeland A."/>
            <person name="Barry K.W."/>
            <person name="Cichocki N."/>
            <person name="Veneault-Fourrey C."/>
            <person name="LaButti K."/>
            <person name="Lindquist E.A."/>
            <person name="Lipzen A."/>
            <person name="Lundell T."/>
            <person name="Morin E."/>
            <person name="Murat C."/>
            <person name="Sun H."/>
            <person name="Tunlid A."/>
            <person name="Henrissat B."/>
            <person name="Grigoriev I.V."/>
            <person name="Hibbett D.S."/>
            <person name="Martin F."/>
            <person name="Nordberg H.P."/>
            <person name="Cantor M.N."/>
            <person name="Hua S.X."/>
        </authorList>
    </citation>
    <scope>NUCLEOTIDE SEQUENCE [LARGE SCALE GENOMIC DNA]</scope>
    <source>
        <strain evidence="2 3">F 1598</strain>
    </source>
</reference>
<dbReference type="OrthoDB" id="3354157at2759"/>
<feature type="domain" description="DUF6533" evidence="1">
    <location>
        <begin position="29"/>
        <end position="55"/>
    </location>
</feature>
<accession>A0A0C3FD81</accession>
<keyword evidence="3" id="KW-1185">Reference proteome</keyword>
<organism evidence="2 3">
    <name type="scientific">Piloderma croceum (strain F 1598)</name>
    <dbReference type="NCBI Taxonomy" id="765440"/>
    <lineage>
        <taxon>Eukaryota</taxon>
        <taxon>Fungi</taxon>
        <taxon>Dikarya</taxon>
        <taxon>Basidiomycota</taxon>
        <taxon>Agaricomycotina</taxon>
        <taxon>Agaricomycetes</taxon>
        <taxon>Agaricomycetidae</taxon>
        <taxon>Atheliales</taxon>
        <taxon>Atheliaceae</taxon>
        <taxon>Piloderma</taxon>
    </lineage>
</organism>